<evidence type="ECO:0000313" key="3">
    <source>
        <dbReference type="Proteomes" id="UP001632038"/>
    </source>
</evidence>
<feature type="compositionally biased region" description="Basic and acidic residues" evidence="1">
    <location>
        <begin position="179"/>
        <end position="190"/>
    </location>
</feature>
<organism evidence="2 3">
    <name type="scientific">Castilleja foliolosa</name>
    <dbReference type="NCBI Taxonomy" id="1961234"/>
    <lineage>
        <taxon>Eukaryota</taxon>
        <taxon>Viridiplantae</taxon>
        <taxon>Streptophyta</taxon>
        <taxon>Embryophyta</taxon>
        <taxon>Tracheophyta</taxon>
        <taxon>Spermatophyta</taxon>
        <taxon>Magnoliopsida</taxon>
        <taxon>eudicotyledons</taxon>
        <taxon>Gunneridae</taxon>
        <taxon>Pentapetalae</taxon>
        <taxon>asterids</taxon>
        <taxon>lamiids</taxon>
        <taxon>Lamiales</taxon>
        <taxon>Orobanchaceae</taxon>
        <taxon>Pedicularideae</taxon>
        <taxon>Castillejinae</taxon>
        <taxon>Castilleja</taxon>
    </lineage>
</organism>
<feature type="region of interest" description="Disordered" evidence="1">
    <location>
        <begin position="179"/>
        <end position="211"/>
    </location>
</feature>
<evidence type="ECO:0000313" key="2">
    <source>
        <dbReference type="EMBL" id="KAL3644410.1"/>
    </source>
</evidence>
<comment type="caution">
    <text evidence="2">The sequence shown here is derived from an EMBL/GenBank/DDBJ whole genome shotgun (WGS) entry which is preliminary data.</text>
</comment>
<evidence type="ECO:0000256" key="1">
    <source>
        <dbReference type="SAM" id="MobiDB-lite"/>
    </source>
</evidence>
<dbReference type="EMBL" id="JAVIJP010000015">
    <property type="protein sequence ID" value="KAL3644410.1"/>
    <property type="molecule type" value="Genomic_DNA"/>
</dbReference>
<dbReference type="Proteomes" id="UP001632038">
    <property type="component" value="Unassembled WGS sequence"/>
</dbReference>
<accession>A0ABD3DU70</accession>
<reference evidence="3" key="1">
    <citation type="journal article" date="2024" name="IScience">
        <title>Strigolactones Initiate the Formation of Haustorium-like Structures in Castilleja.</title>
        <authorList>
            <person name="Buerger M."/>
            <person name="Peterson D."/>
            <person name="Chory J."/>
        </authorList>
    </citation>
    <scope>NUCLEOTIDE SEQUENCE [LARGE SCALE GENOMIC DNA]</scope>
</reference>
<proteinExistence type="predicted"/>
<gene>
    <name evidence="2" type="ORF">CASFOL_012342</name>
</gene>
<protein>
    <submittedName>
        <fullName evidence="2">Uncharacterized protein</fullName>
    </submittedName>
</protein>
<sequence>MLIESWAIFEVVTTKQIGVGCGGFLNLSTTETDILQNISEGICVCWPFPAVVRRLLGRVYCLLLCRFVNNIFPRSASCIANSDSQYETSSKQPSSRQQFEILHQLRNKIKSKILGREGLFEVIVSSKQLRVDSFNVSRLTIDDEIKDVYIMSNYPAPYESNTSDDSFLQTLNYVEEKDRAVTRGETKDIEAEADSETTHTKKKQKKDELDK</sequence>
<name>A0ABD3DU70_9LAMI</name>
<dbReference type="AlphaFoldDB" id="A0ABD3DU70"/>
<keyword evidence="3" id="KW-1185">Reference proteome</keyword>